<evidence type="ECO:0000313" key="3">
    <source>
        <dbReference type="Proteomes" id="UP001230005"/>
    </source>
</evidence>
<keyword evidence="3" id="KW-1185">Reference proteome</keyword>
<dbReference type="SMART" id="SM00858">
    <property type="entry name" value="SAF"/>
    <property type="match status" value="1"/>
</dbReference>
<dbReference type="EMBL" id="JAUSUG010000021">
    <property type="protein sequence ID" value="MDQ0256984.1"/>
    <property type="molecule type" value="Genomic_DNA"/>
</dbReference>
<evidence type="ECO:0000259" key="1">
    <source>
        <dbReference type="SMART" id="SM00858"/>
    </source>
</evidence>
<sequence>MKSRIILALALIMGAFTTFLFVQYVQQFKAAEAVNDSVVDVVVAKHPIVENQIITSDMLEIIRVTENNLHANTVHSMNEVVGHFAITTIEEGEILLSHRTKSDKEEMTLVSRKVQEGYRAVSVNADFVRSVSNLIEPEDYVDVILTETVATNENDTELQSTLIFSEVRVLAVGRKMLPPVNDQVTYMEYSSVTLELEPEEATKLINSAEKGNIHFTLHSSITSEDEKEKD</sequence>
<reference evidence="2 3" key="1">
    <citation type="submission" date="2023-07" db="EMBL/GenBank/DDBJ databases">
        <title>Genomic Encyclopedia of Type Strains, Phase IV (KMG-IV): sequencing the most valuable type-strain genomes for metagenomic binning, comparative biology and taxonomic classification.</title>
        <authorList>
            <person name="Goeker M."/>
        </authorList>
    </citation>
    <scope>NUCLEOTIDE SEQUENCE [LARGE SCALE GENOMIC DNA]</scope>
    <source>
        <strain evidence="2 3">DSM 9768</strain>
    </source>
</reference>
<dbReference type="NCBIfam" id="TIGR03177">
    <property type="entry name" value="pilus_cpaB"/>
    <property type="match status" value="1"/>
</dbReference>
<dbReference type="RefSeq" id="WP_307329973.1">
    <property type="nucleotide sequence ID" value="NZ_JAUSUG010000021.1"/>
</dbReference>
<protein>
    <submittedName>
        <fullName evidence="2">Pilus assembly protein CpaB</fullName>
    </submittedName>
</protein>
<dbReference type="Pfam" id="PF08666">
    <property type="entry name" value="SAF"/>
    <property type="match status" value="1"/>
</dbReference>
<proteinExistence type="predicted"/>
<dbReference type="Pfam" id="PF16976">
    <property type="entry name" value="RcpC"/>
    <property type="match status" value="1"/>
</dbReference>
<accession>A0ABU0A0H0</accession>
<dbReference type="InterPro" id="IPR017592">
    <property type="entry name" value="Pilus_assmbl_Flp-typ_CpaB"/>
</dbReference>
<feature type="domain" description="SAF" evidence="1">
    <location>
        <begin position="39"/>
        <end position="101"/>
    </location>
</feature>
<dbReference type="InterPro" id="IPR031571">
    <property type="entry name" value="RcpC_dom"/>
</dbReference>
<gene>
    <name evidence="2" type="ORF">J2S74_004429</name>
</gene>
<dbReference type="InterPro" id="IPR013974">
    <property type="entry name" value="SAF"/>
</dbReference>
<dbReference type="Proteomes" id="UP001230005">
    <property type="component" value="Unassembled WGS sequence"/>
</dbReference>
<dbReference type="Gene3D" id="3.90.1210.10">
    <property type="entry name" value="Antifreeze-like/N-acetylneuraminic acid synthase C-terminal domain"/>
    <property type="match status" value="1"/>
</dbReference>
<name>A0ABU0A0H0_9BACI</name>
<comment type="caution">
    <text evidence="2">The sequence shown here is derived from an EMBL/GenBank/DDBJ whole genome shotgun (WGS) entry which is preliminary data.</text>
</comment>
<dbReference type="CDD" id="cd11614">
    <property type="entry name" value="SAF_CpaB_FlgA_like"/>
    <property type="match status" value="1"/>
</dbReference>
<evidence type="ECO:0000313" key="2">
    <source>
        <dbReference type="EMBL" id="MDQ0256984.1"/>
    </source>
</evidence>
<organism evidence="2 3">
    <name type="scientific">Evansella vedderi</name>
    <dbReference type="NCBI Taxonomy" id="38282"/>
    <lineage>
        <taxon>Bacteria</taxon>
        <taxon>Bacillati</taxon>
        <taxon>Bacillota</taxon>
        <taxon>Bacilli</taxon>
        <taxon>Bacillales</taxon>
        <taxon>Bacillaceae</taxon>
        <taxon>Evansella</taxon>
    </lineage>
</organism>